<evidence type="ECO:0000313" key="3">
    <source>
        <dbReference type="Proteomes" id="UP000186553"/>
    </source>
</evidence>
<dbReference type="Proteomes" id="UP000186553">
    <property type="component" value="Unassembled WGS sequence"/>
</dbReference>
<name>A0A1C3CTP3_9GAMM</name>
<dbReference type="STRING" id="1891224.BBP83_11475"/>
<dbReference type="RefSeq" id="WP_068889073.1">
    <property type="nucleotide sequence ID" value="NZ_CBCRUU010000007.1"/>
</dbReference>
<dbReference type="AlphaFoldDB" id="A0A1C3CTP3"/>
<accession>A0A1C3CTP3</accession>
<evidence type="ECO:0000313" key="2">
    <source>
        <dbReference type="EMBL" id="ODA12095.1"/>
    </source>
</evidence>
<dbReference type="InterPro" id="IPR025605">
    <property type="entry name" value="OST-HTH/LOTUS_dom"/>
</dbReference>
<feature type="domain" description="HTH OST-type" evidence="1">
    <location>
        <begin position="166"/>
        <end position="245"/>
    </location>
</feature>
<dbReference type="PANTHER" id="PTHR35811">
    <property type="entry name" value="SLR1870 PROTEIN"/>
    <property type="match status" value="1"/>
</dbReference>
<dbReference type="InterPro" id="IPR021139">
    <property type="entry name" value="NYN"/>
</dbReference>
<dbReference type="CDD" id="cd11297">
    <property type="entry name" value="PIN_LabA-like_N_1"/>
    <property type="match status" value="1"/>
</dbReference>
<dbReference type="Gene3D" id="3.30.420.610">
    <property type="entry name" value="LOTUS domain-like"/>
    <property type="match status" value="1"/>
</dbReference>
<comment type="caution">
    <text evidence="2">The sequence shown here is derived from an EMBL/GenBank/DDBJ whole genome shotgun (WGS) entry which is preliminary data.</text>
</comment>
<dbReference type="InterPro" id="IPR041966">
    <property type="entry name" value="LOTUS-like"/>
</dbReference>
<dbReference type="PANTHER" id="PTHR35811:SF1">
    <property type="entry name" value="HTH OST-TYPE DOMAIN-CONTAINING PROTEIN"/>
    <property type="match status" value="1"/>
</dbReference>
<dbReference type="CDD" id="cd10146">
    <property type="entry name" value="LabA_like_C"/>
    <property type="match status" value="1"/>
</dbReference>
<dbReference type="Pfam" id="PF01936">
    <property type="entry name" value="NYN"/>
    <property type="match status" value="1"/>
</dbReference>
<keyword evidence="3" id="KW-1185">Reference proteome</keyword>
<evidence type="ECO:0000259" key="1">
    <source>
        <dbReference type="PROSITE" id="PS51644"/>
    </source>
</evidence>
<proteinExistence type="predicted"/>
<dbReference type="GO" id="GO:0004540">
    <property type="term" value="F:RNA nuclease activity"/>
    <property type="evidence" value="ECO:0007669"/>
    <property type="project" value="InterPro"/>
</dbReference>
<dbReference type="EMBL" id="MBDL01000012">
    <property type="protein sequence ID" value="ODA12095.1"/>
    <property type="molecule type" value="Genomic_DNA"/>
</dbReference>
<dbReference type="OrthoDB" id="9783963at2"/>
<gene>
    <name evidence="2" type="ORF">BBP83_11475</name>
</gene>
<reference evidence="2 3" key="1">
    <citation type="submission" date="2016-07" db="EMBL/GenBank/DDBJ databases">
        <title>Acinetobacter sp. ANC 4603.</title>
        <authorList>
            <person name="Radolfova-Krizova L."/>
            <person name="Nemec A."/>
        </authorList>
    </citation>
    <scope>NUCLEOTIDE SEQUENCE [LARGE SCALE GENOMIC DNA]</scope>
    <source>
        <strain evidence="2 3">ANC 4603</strain>
    </source>
</reference>
<dbReference type="Pfam" id="PF12872">
    <property type="entry name" value="OST-HTH"/>
    <property type="match status" value="1"/>
</dbReference>
<dbReference type="PROSITE" id="PS51644">
    <property type="entry name" value="HTH_OST"/>
    <property type="match status" value="1"/>
</dbReference>
<organism evidence="2 3">
    <name type="scientific">Acinetobacter celticus</name>
    <dbReference type="NCBI Taxonomy" id="1891224"/>
    <lineage>
        <taxon>Bacteria</taxon>
        <taxon>Pseudomonadati</taxon>
        <taxon>Pseudomonadota</taxon>
        <taxon>Gammaproteobacteria</taxon>
        <taxon>Moraxellales</taxon>
        <taxon>Moraxellaceae</taxon>
        <taxon>Acinetobacter</taxon>
    </lineage>
</organism>
<protein>
    <recommendedName>
        <fullName evidence="1">HTH OST-type domain-containing protein</fullName>
    </recommendedName>
</protein>
<sequence length="247" mass="28012">MADHIEKKKIVVLIDADNAQLSKLEAILEETAARGQIITKRAYGDWSKDTLKNWKNSLNTLAIQPIQQFAYTSGKNATDSSIIIDAMDLLYGQRHDTFVIVSSDSDFTRLASRLRESEIFVIGFGQNKTPLAFRNACDDFIFTENLNNDSGDEKTNQPLQIAKPKKVTELVPLLTKAWSQFREEDGWANLSFVGTYIKRSRPDFDPRTYGCTKLSDIIRKLEKYFNHKMISVNGSKASIMVYQLKAS</sequence>
<dbReference type="Gene3D" id="3.40.50.1010">
    <property type="entry name" value="5'-nuclease"/>
    <property type="match status" value="1"/>
</dbReference>